<organism evidence="2 3">
    <name type="scientific">Prorocentrum cordatum</name>
    <dbReference type="NCBI Taxonomy" id="2364126"/>
    <lineage>
        <taxon>Eukaryota</taxon>
        <taxon>Sar</taxon>
        <taxon>Alveolata</taxon>
        <taxon>Dinophyceae</taxon>
        <taxon>Prorocentrales</taxon>
        <taxon>Prorocentraceae</taxon>
        <taxon>Prorocentrum</taxon>
    </lineage>
</organism>
<sequence length="242" mass="27476">GIHADLRQFNARAACCSPIVCLHCLPHTMSRNDSGTESRKQVIFRLRNKRQQPRIVHEGLSPCPDRTLLGGWREYEAGNDPFARSRHHLLNMWDNWDGMQEVVARESHTGWSTWRYRARRPAECSRARRHRHSDTCLLWYTWALGSVPQGPGRHSERGTPLRGCSRASYRKPSSESPRRRATLLESPPAFAEGPASLGRLLRDALPRHGSSVLRVPRTADALRLCRCGLGARYSVVSRQVLS</sequence>
<protein>
    <submittedName>
        <fullName evidence="2">Uncharacterized protein</fullName>
    </submittedName>
</protein>
<proteinExistence type="predicted"/>
<evidence type="ECO:0000313" key="3">
    <source>
        <dbReference type="Proteomes" id="UP001189429"/>
    </source>
</evidence>
<name>A0ABN9TWS7_9DINO</name>
<gene>
    <name evidence="2" type="ORF">PCOR1329_LOCUS43064</name>
</gene>
<feature type="non-terminal residue" evidence="2">
    <location>
        <position position="1"/>
    </location>
</feature>
<accession>A0ABN9TWS7</accession>
<comment type="caution">
    <text evidence="2">The sequence shown here is derived from an EMBL/GenBank/DDBJ whole genome shotgun (WGS) entry which is preliminary data.</text>
</comment>
<evidence type="ECO:0000256" key="1">
    <source>
        <dbReference type="SAM" id="MobiDB-lite"/>
    </source>
</evidence>
<dbReference type="EMBL" id="CAUYUJ010015172">
    <property type="protein sequence ID" value="CAK0850758.1"/>
    <property type="molecule type" value="Genomic_DNA"/>
</dbReference>
<feature type="region of interest" description="Disordered" evidence="1">
    <location>
        <begin position="148"/>
        <end position="188"/>
    </location>
</feature>
<evidence type="ECO:0000313" key="2">
    <source>
        <dbReference type="EMBL" id="CAK0850758.1"/>
    </source>
</evidence>
<keyword evidence="3" id="KW-1185">Reference proteome</keyword>
<reference evidence="2" key="1">
    <citation type="submission" date="2023-10" db="EMBL/GenBank/DDBJ databases">
        <authorList>
            <person name="Chen Y."/>
            <person name="Shah S."/>
            <person name="Dougan E. K."/>
            <person name="Thang M."/>
            <person name="Chan C."/>
        </authorList>
    </citation>
    <scope>NUCLEOTIDE SEQUENCE [LARGE SCALE GENOMIC DNA]</scope>
</reference>
<dbReference type="Proteomes" id="UP001189429">
    <property type="component" value="Unassembled WGS sequence"/>
</dbReference>